<dbReference type="RefSeq" id="XP_011772216.1">
    <property type="nucleotide sequence ID" value="XM_011773914.1"/>
</dbReference>
<reference evidence="3" key="1">
    <citation type="journal article" date="2010" name="PLoS Negl. Trop. Dis.">
        <title>The genome sequence of Trypanosoma brucei gambiense, causative agent of chronic human african trypanosomiasis.</title>
        <authorList>
            <person name="Jackson A.P."/>
            <person name="Sanders M."/>
            <person name="Berry A."/>
            <person name="McQuillan J."/>
            <person name="Aslett M.A."/>
            <person name="Quail M.A."/>
            <person name="Chukualim B."/>
            <person name="Capewell P."/>
            <person name="MacLeod A."/>
            <person name="Melville S.E."/>
            <person name="Gibson W."/>
            <person name="Barry J.D."/>
            <person name="Berriman M."/>
            <person name="Hertz-Fowler C."/>
        </authorList>
    </citation>
    <scope>NUCLEOTIDE SEQUENCE [LARGE SCALE GENOMIC DNA]</scope>
    <source>
        <strain evidence="3">MHOM/CI/86/DAL972</strain>
    </source>
</reference>
<proteinExistence type="predicted"/>
<feature type="transmembrane region" description="Helical" evidence="1">
    <location>
        <begin position="12"/>
        <end position="38"/>
    </location>
</feature>
<dbReference type="AlphaFoldDB" id="C9ZKF9"/>
<protein>
    <submittedName>
        <fullName evidence="2">Uncharacterized protein</fullName>
    </submittedName>
</protein>
<sequence>MGVVRNSSPQRWVSKALCFQPCTNIIFVSCINTCYFLFLHQYSKSSLFYFCFCLTVHDIVHGTPQRLGAVRHPRGRYQCDIYRGKEEERKEVQRFPYWPLEWLKECSSMLKSVICNRLHSRDW</sequence>
<keyword evidence="1" id="KW-0812">Transmembrane</keyword>
<dbReference type="PROSITE" id="PS51257">
    <property type="entry name" value="PROKAR_LIPOPROTEIN"/>
    <property type="match status" value="1"/>
</dbReference>
<keyword evidence="1" id="KW-1133">Transmembrane helix</keyword>
<name>C9ZKF9_TRYB9</name>
<organism evidence="2 3">
    <name type="scientific">Trypanosoma brucei gambiense (strain MHOM/CI/86/DAL972)</name>
    <dbReference type="NCBI Taxonomy" id="679716"/>
    <lineage>
        <taxon>Eukaryota</taxon>
        <taxon>Discoba</taxon>
        <taxon>Euglenozoa</taxon>
        <taxon>Kinetoplastea</taxon>
        <taxon>Metakinetoplastina</taxon>
        <taxon>Trypanosomatida</taxon>
        <taxon>Trypanosomatidae</taxon>
        <taxon>Trypanosoma</taxon>
    </lineage>
</organism>
<dbReference type="GeneID" id="23859045"/>
<keyword evidence="1" id="KW-0472">Membrane</keyword>
<dbReference type="Proteomes" id="UP000002316">
    <property type="component" value="Chromosome 3"/>
</dbReference>
<dbReference type="KEGG" id="tbg:TbgDal_III2630"/>
<evidence type="ECO:0000313" key="3">
    <source>
        <dbReference type="Proteomes" id="UP000002316"/>
    </source>
</evidence>
<evidence type="ECO:0000256" key="1">
    <source>
        <dbReference type="SAM" id="Phobius"/>
    </source>
</evidence>
<accession>C9ZKF9</accession>
<evidence type="ECO:0000313" key="2">
    <source>
        <dbReference type="EMBL" id="CBH09925.1"/>
    </source>
</evidence>
<dbReference type="EMBL" id="FN554966">
    <property type="protein sequence ID" value="CBH09925.1"/>
    <property type="molecule type" value="Genomic_DNA"/>
</dbReference>
<gene>
    <name evidence="2" type="ORF">TbgDal_III2630</name>
</gene>